<keyword evidence="4" id="KW-0804">Transcription</keyword>
<organism evidence="7 8">
    <name type="scientific">Aspergillus sclerotialis</name>
    <dbReference type="NCBI Taxonomy" id="2070753"/>
    <lineage>
        <taxon>Eukaryota</taxon>
        <taxon>Fungi</taxon>
        <taxon>Dikarya</taxon>
        <taxon>Ascomycota</taxon>
        <taxon>Pezizomycotina</taxon>
        <taxon>Eurotiomycetes</taxon>
        <taxon>Eurotiomycetidae</taxon>
        <taxon>Eurotiales</taxon>
        <taxon>Aspergillaceae</taxon>
        <taxon>Aspergillus</taxon>
        <taxon>Aspergillus subgen. Polypaecilum</taxon>
    </lineage>
</organism>
<reference evidence="8" key="1">
    <citation type="submission" date="2017-02" db="EMBL/GenBank/DDBJ databases">
        <authorList>
            <person name="Tafer H."/>
            <person name="Lopandic K."/>
        </authorList>
    </citation>
    <scope>NUCLEOTIDE SEQUENCE [LARGE SCALE GENOMIC DNA]</scope>
    <source>
        <strain evidence="8">CBS 366.77</strain>
    </source>
</reference>
<feature type="region of interest" description="Disordered" evidence="6">
    <location>
        <begin position="1"/>
        <end position="51"/>
    </location>
</feature>
<evidence type="ECO:0000313" key="7">
    <source>
        <dbReference type="EMBL" id="RJE16831.1"/>
    </source>
</evidence>
<dbReference type="PANTHER" id="PTHR13556">
    <property type="entry name" value="TRANSCRIPTIONAL ADAPTER 3-RELATED"/>
    <property type="match status" value="1"/>
</dbReference>
<sequence>MPKRGKKHYADIWDEEDGAMSIDQGDRDRLPLNQGRGNIEQVTDDTTETDKVSVGPLVSRLFSLLRYEHRAPPDENSTNGP</sequence>
<dbReference type="OrthoDB" id="1232at2759"/>
<comment type="similarity">
    <text evidence="2">Belongs to the NGG1 family.</text>
</comment>
<feature type="non-terminal residue" evidence="7">
    <location>
        <position position="81"/>
    </location>
</feature>
<evidence type="ECO:0000256" key="1">
    <source>
        <dbReference type="ARBA" id="ARBA00004123"/>
    </source>
</evidence>
<comment type="subcellular location">
    <subcellularLocation>
        <location evidence="1">Nucleus</location>
    </subcellularLocation>
</comment>
<dbReference type="GO" id="GO:0005634">
    <property type="term" value="C:nucleus"/>
    <property type="evidence" value="ECO:0007669"/>
    <property type="project" value="UniProtKB-SubCell"/>
</dbReference>
<dbReference type="GO" id="GO:0000124">
    <property type="term" value="C:SAGA complex"/>
    <property type="evidence" value="ECO:0007669"/>
    <property type="project" value="TreeGrafter"/>
</dbReference>
<dbReference type="PANTHER" id="PTHR13556:SF2">
    <property type="entry name" value="TRANSCRIPTIONAL ADAPTER 3"/>
    <property type="match status" value="1"/>
</dbReference>
<dbReference type="EMBL" id="MVGC01002477">
    <property type="protein sequence ID" value="RJE16831.1"/>
    <property type="molecule type" value="Genomic_DNA"/>
</dbReference>
<proteinExistence type="inferred from homology"/>
<dbReference type="InterPro" id="IPR019340">
    <property type="entry name" value="Histone_AcTrfase_su3"/>
</dbReference>
<keyword evidence="3" id="KW-0805">Transcription regulation</keyword>
<dbReference type="Proteomes" id="UP000266188">
    <property type="component" value="Unassembled WGS sequence"/>
</dbReference>
<comment type="caution">
    <text evidence="7">The sequence shown here is derived from an EMBL/GenBank/DDBJ whole genome shotgun (WGS) entry which is preliminary data.</text>
</comment>
<dbReference type="STRING" id="2070753.A0A3A2ZHV7"/>
<dbReference type="AlphaFoldDB" id="A0A3A2ZHV7"/>
<evidence type="ECO:0000256" key="6">
    <source>
        <dbReference type="SAM" id="MobiDB-lite"/>
    </source>
</evidence>
<evidence type="ECO:0000256" key="3">
    <source>
        <dbReference type="ARBA" id="ARBA00023015"/>
    </source>
</evidence>
<protein>
    <submittedName>
        <fullName evidence="7">Transcriptional regulator Ngg1</fullName>
    </submittedName>
</protein>
<dbReference type="GO" id="GO:0003713">
    <property type="term" value="F:transcription coactivator activity"/>
    <property type="evidence" value="ECO:0007669"/>
    <property type="project" value="TreeGrafter"/>
</dbReference>
<gene>
    <name evidence="7" type="ORF">PHISCL_10832</name>
</gene>
<accession>A0A3A2ZHV7</accession>
<evidence type="ECO:0000256" key="5">
    <source>
        <dbReference type="ARBA" id="ARBA00023242"/>
    </source>
</evidence>
<evidence type="ECO:0000313" key="8">
    <source>
        <dbReference type="Proteomes" id="UP000266188"/>
    </source>
</evidence>
<evidence type="ECO:0000256" key="4">
    <source>
        <dbReference type="ARBA" id="ARBA00023163"/>
    </source>
</evidence>
<keyword evidence="5" id="KW-0539">Nucleus</keyword>
<keyword evidence="8" id="KW-1185">Reference proteome</keyword>
<evidence type="ECO:0000256" key="2">
    <source>
        <dbReference type="ARBA" id="ARBA00005330"/>
    </source>
</evidence>
<name>A0A3A2ZHV7_9EURO</name>
<dbReference type="GO" id="GO:0006357">
    <property type="term" value="P:regulation of transcription by RNA polymerase II"/>
    <property type="evidence" value="ECO:0007669"/>
    <property type="project" value="TreeGrafter"/>
</dbReference>